<evidence type="ECO:0000313" key="10">
    <source>
        <dbReference type="Proteomes" id="UP000036908"/>
    </source>
</evidence>
<keyword evidence="10" id="KW-1185">Reference proteome</keyword>
<keyword evidence="2 5" id="KW-0862">Zinc</keyword>
<feature type="binding site" evidence="5">
    <location>
        <position position="125"/>
    </location>
    <ligand>
        <name>Zn(2+)</name>
        <dbReference type="ChEBI" id="CHEBI:29105"/>
    </ligand>
</feature>
<dbReference type="Gene3D" id="2.60.120.10">
    <property type="entry name" value="Jelly Rolls"/>
    <property type="match status" value="2"/>
</dbReference>
<dbReference type="CDD" id="cd07010">
    <property type="entry name" value="cupin_PMI_type_I_N_bac"/>
    <property type="match status" value="1"/>
</dbReference>
<keyword evidence="9" id="KW-0413">Isomerase</keyword>
<dbReference type="InterPro" id="IPR051804">
    <property type="entry name" value="Carb_Metab_Reg_Kinase/Isom"/>
</dbReference>
<feature type="active site" evidence="6">
    <location>
        <position position="203"/>
    </location>
</feature>
<dbReference type="InterPro" id="IPR014628">
    <property type="entry name" value="Man6P_isomerase_Firm_short"/>
</dbReference>
<feature type="binding site" evidence="5">
    <location>
        <position position="108"/>
    </location>
    <ligand>
        <name>Zn(2+)</name>
        <dbReference type="ChEBI" id="CHEBI:29105"/>
    </ligand>
</feature>
<dbReference type="InterPro" id="IPR011051">
    <property type="entry name" value="RmlC_Cupin_sf"/>
</dbReference>
<dbReference type="Proteomes" id="UP000036908">
    <property type="component" value="Unassembled WGS sequence"/>
</dbReference>
<proteinExistence type="predicted"/>
<dbReference type="Pfam" id="PF21621">
    <property type="entry name" value="MPI_cupin_dom"/>
    <property type="match status" value="1"/>
</dbReference>
<feature type="domain" description="Phosphomannose isomerase type I catalytic" evidence="7">
    <location>
        <begin position="11"/>
        <end position="119"/>
    </location>
</feature>
<dbReference type="InterPro" id="IPR049071">
    <property type="entry name" value="MPI_cupin_dom"/>
</dbReference>
<protein>
    <recommendedName>
        <fullName evidence="3">Phosphohexomutase</fullName>
    </recommendedName>
    <alternativeName>
        <fullName evidence="4">Phosphomannose isomerase</fullName>
    </alternativeName>
</protein>
<gene>
    <name evidence="9" type="ORF">OB69_02470</name>
</gene>
<dbReference type="InterPro" id="IPR046457">
    <property type="entry name" value="PMI_typeI_cat"/>
</dbReference>
<organism evidence="9 10">
    <name type="scientific">Roseivirga seohaensis subsp. aquiponti</name>
    <dbReference type="NCBI Taxonomy" id="1566026"/>
    <lineage>
        <taxon>Bacteria</taxon>
        <taxon>Pseudomonadati</taxon>
        <taxon>Bacteroidota</taxon>
        <taxon>Cytophagia</taxon>
        <taxon>Cytophagales</taxon>
        <taxon>Roseivirgaceae</taxon>
        <taxon>Roseivirga</taxon>
    </lineage>
</organism>
<evidence type="ECO:0000256" key="5">
    <source>
        <dbReference type="PIRSR" id="PIRSR036894-1"/>
    </source>
</evidence>
<dbReference type="PIRSF" id="PIRSF036894">
    <property type="entry name" value="PMI_Firm_short"/>
    <property type="match status" value="1"/>
</dbReference>
<feature type="domain" description="Mannose-6-phosphate isomerase cupin" evidence="8">
    <location>
        <begin position="251"/>
        <end position="317"/>
    </location>
</feature>
<name>A0A0L8ANY7_9BACT</name>
<evidence type="ECO:0000256" key="3">
    <source>
        <dbReference type="ARBA" id="ARBA00029741"/>
    </source>
</evidence>
<evidence type="ECO:0000313" key="9">
    <source>
        <dbReference type="EMBL" id="KOF03897.1"/>
    </source>
</evidence>
<evidence type="ECO:0000256" key="2">
    <source>
        <dbReference type="ARBA" id="ARBA00022833"/>
    </source>
</evidence>
<comment type="cofactor">
    <cofactor evidence="5">
        <name>Zn(2+)</name>
        <dbReference type="ChEBI" id="CHEBI:29105"/>
    </cofactor>
    <text evidence="5">Binds 1 zinc ion per subunit.</text>
</comment>
<evidence type="ECO:0000259" key="7">
    <source>
        <dbReference type="Pfam" id="PF20511"/>
    </source>
</evidence>
<reference evidence="10" key="1">
    <citation type="submission" date="2014-11" db="EMBL/GenBank/DDBJ databases">
        <title>Genome sequencing of Roseivirga sp. D-25.</title>
        <authorList>
            <person name="Selvaratnam C."/>
            <person name="Thevarajoo S."/>
            <person name="Goh K.M."/>
            <person name="Eee R."/>
            <person name="Chan K.-G."/>
            <person name="Chong C.S."/>
        </authorList>
    </citation>
    <scope>NUCLEOTIDE SEQUENCE [LARGE SCALE GENOMIC DNA]</scope>
    <source>
        <strain evidence="10">D-25</strain>
    </source>
</reference>
<accession>A0A0L8ANY7</accession>
<dbReference type="GO" id="GO:0005975">
    <property type="term" value="P:carbohydrate metabolic process"/>
    <property type="evidence" value="ECO:0007669"/>
    <property type="project" value="InterPro"/>
</dbReference>
<dbReference type="SUPFAM" id="SSF51182">
    <property type="entry name" value="RmlC-like cupins"/>
    <property type="match status" value="1"/>
</dbReference>
<dbReference type="PANTHER" id="PTHR42742:SF3">
    <property type="entry name" value="FRUCTOKINASE"/>
    <property type="match status" value="1"/>
</dbReference>
<comment type="caution">
    <text evidence="9">The sequence shown here is derived from an EMBL/GenBank/DDBJ whole genome shotgun (WGS) entry which is preliminary data.</text>
</comment>
<dbReference type="GO" id="GO:0008270">
    <property type="term" value="F:zinc ion binding"/>
    <property type="evidence" value="ECO:0007669"/>
    <property type="project" value="InterPro"/>
</dbReference>
<dbReference type="RefSeq" id="WP_053222113.1">
    <property type="nucleotide sequence ID" value="NZ_JSVA01000004.1"/>
</dbReference>
<dbReference type="OrthoDB" id="9808275at2"/>
<evidence type="ECO:0000256" key="1">
    <source>
        <dbReference type="ARBA" id="ARBA00022723"/>
    </source>
</evidence>
<evidence type="ECO:0000259" key="8">
    <source>
        <dbReference type="Pfam" id="PF21621"/>
    </source>
</evidence>
<dbReference type="GO" id="GO:0004476">
    <property type="term" value="F:mannose-6-phosphate isomerase activity"/>
    <property type="evidence" value="ECO:0007669"/>
    <property type="project" value="InterPro"/>
</dbReference>
<dbReference type="EMBL" id="JSVA01000004">
    <property type="protein sequence ID" value="KOF03897.1"/>
    <property type="molecule type" value="Genomic_DNA"/>
</dbReference>
<sequence>MTDKKYLYPLKFDTIFKEKIWGGTKIRDVLGKDFSPLKNCGETWEISGVEGNLSKVSEGPLKGMTIPEITNMFKEEFVGKKVYKKYGNNFPLLIKFIDAAQDLSIQVHPNNKLAKERHNSLGKSEMWYVLQANQGAKIISGFNKDISKEEYLDHLNNGTLIDILNEETVEAGDAVYLPAGRVHTIGKGLLIAEIQQSSDVTYRIYDFDRKDEKGNKRTLHTQEAIDALDYDTHSDYKIKVQKKLNEVVPLVESEFFKTNLLEFSTGIIREHYNKDSFIIYVCLEGEAEITTLGQTAKISKGNAVLVPQKFPEVHIRTNLGFKMLETYLP</sequence>
<keyword evidence="1 5" id="KW-0479">Metal-binding</keyword>
<evidence type="ECO:0000256" key="6">
    <source>
        <dbReference type="PIRSR" id="PIRSR036894-2"/>
    </source>
</evidence>
<dbReference type="AlphaFoldDB" id="A0A0L8ANY7"/>
<feature type="binding site" evidence="5">
    <location>
        <position position="183"/>
    </location>
    <ligand>
        <name>Zn(2+)</name>
        <dbReference type="ChEBI" id="CHEBI:29105"/>
    </ligand>
</feature>
<evidence type="ECO:0000256" key="4">
    <source>
        <dbReference type="ARBA" id="ARBA00030762"/>
    </source>
</evidence>
<dbReference type="PANTHER" id="PTHR42742">
    <property type="entry name" value="TRANSCRIPTIONAL REPRESSOR MPRA"/>
    <property type="match status" value="1"/>
</dbReference>
<dbReference type="PATRIC" id="fig|1566026.4.peg.2256"/>
<dbReference type="Pfam" id="PF20511">
    <property type="entry name" value="PMI_typeI_cat"/>
    <property type="match status" value="1"/>
</dbReference>
<dbReference type="InterPro" id="IPR014710">
    <property type="entry name" value="RmlC-like_jellyroll"/>
</dbReference>